<organism evidence="2 3">
    <name type="scientific">Candidatus Barnesiella excrementipullorum</name>
    <dbReference type="NCBI Taxonomy" id="2838479"/>
    <lineage>
        <taxon>Bacteria</taxon>
        <taxon>Pseudomonadati</taxon>
        <taxon>Bacteroidota</taxon>
        <taxon>Bacteroidia</taxon>
        <taxon>Bacteroidales</taxon>
        <taxon>Barnesiellaceae</taxon>
        <taxon>Barnesiella</taxon>
    </lineage>
</organism>
<evidence type="ECO:0000256" key="1">
    <source>
        <dbReference type="SAM" id="Phobius"/>
    </source>
</evidence>
<keyword evidence="1" id="KW-1133">Transmembrane helix</keyword>
<feature type="transmembrane region" description="Helical" evidence="1">
    <location>
        <begin position="6"/>
        <end position="39"/>
    </location>
</feature>
<feature type="transmembrane region" description="Helical" evidence="1">
    <location>
        <begin position="46"/>
        <end position="67"/>
    </location>
</feature>
<keyword evidence="1" id="KW-0812">Transmembrane</keyword>
<evidence type="ECO:0000313" key="2">
    <source>
        <dbReference type="EMBL" id="HIX45295.1"/>
    </source>
</evidence>
<dbReference type="Proteomes" id="UP000824246">
    <property type="component" value="Unassembled WGS sequence"/>
</dbReference>
<evidence type="ECO:0000313" key="3">
    <source>
        <dbReference type="Proteomes" id="UP000824246"/>
    </source>
</evidence>
<dbReference type="EMBL" id="DXFB01000098">
    <property type="protein sequence ID" value="HIX45295.1"/>
    <property type="molecule type" value="Genomic_DNA"/>
</dbReference>
<name>A0A9D2APM9_9BACT</name>
<sequence>MNAGFIRFFFLSLLMVLLQVVIFNHIHLFGIAIPLVFIYVIMKLPLSLPTVWVLTVSFLLGLAVDIFSNTPGMNALACTILAFVRQPVLSLYLQHGSDYIADEPSMRGFGTGLFVRYTLSLTLVYCLLLFVIESFFLFDALYMILRIVCSTLLTFVLILCFDSLSPGRREKRL</sequence>
<feature type="transmembrane region" description="Helical" evidence="1">
    <location>
        <begin position="73"/>
        <end position="93"/>
    </location>
</feature>
<feature type="transmembrane region" description="Helical" evidence="1">
    <location>
        <begin position="144"/>
        <end position="164"/>
    </location>
</feature>
<dbReference type="AlphaFoldDB" id="A0A9D2APM9"/>
<proteinExistence type="predicted"/>
<protein>
    <submittedName>
        <fullName evidence="2">Rod shape-determining protein MreD</fullName>
    </submittedName>
</protein>
<reference evidence="2" key="2">
    <citation type="submission" date="2021-04" db="EMBL/GenBank/DDBJ databases">
        <authorList>
            <person name="Gilroy R."/>
        </authorList>
    </citation>
    <scope>NUCLEOTIDE SEQUENCE</scope>
    <source>
        <strain evidence="2">ChiHjej12B11-16260</strain>
    </source>
</reference>
<feature type="transmembrane region" description="Helical" evidence="1">
    <location>
        <begin position="114"/>
        <end position="138"/>
    </location>
</feature>
<gene>
    <name evidence="2" type="ORF">H9982_03650</name>
</gene>
<keyword evidence="1" id="KW-0472">Membrane</keyword>
<comment type="caution">
    <text evidence="2">The sequence shown here is derived from an EMBL/GenBank/DDBJ whole genome shotgun (WGS) entry which is preliminary data.</text>
</comment>
<reference evidence="2" key="1">
    <citation type="journal article" date="2021" name="PeerJ">
        <title>Extensive microbial diversity within the chicken gut microbiome revealed by metagenomics and culture.</title>
        <authorList>
            <person name="Gilroy R."/>
            <person name="Ravi A."/>
            <person name="Getino M."/>
            <person name="Pursley I."/>
            <person name="Horton D.L."/>
            <person name="Alikhan N.F."/>
            <person name="Baker D."/>
            <person name="Gharbi K."/>
            <person name="Hall N."/>
            <person name="Watson M."/>
            <person name="Adriaenssens E.M."/>
            <person name="Foster-Nyarko E."/>
            <person name="Jarju S."/>
            <person name="Secka A."/>
            <person name="Antonio M."/>
            <person name="Oren A."/>
            <person name="Chaudhuri R.R."/>
            <person name="La Ragione R."/>
            <person name="Hildebrand F."/>
            <person name="Pallen M.J."/>
        </authorList>
    </citation>
    <scope>NUCLEOTIDE SEQUENCE</scope>
    <source>
        <strain evidence="2">ChiHjej12B11-16260</strain>
    </source>
</reference>
<accession>A0A9D2APM9</accession>